<feature type="signal peptide" evidence="10">
    <location>
        <begin position="1"/>
        <end position="21"/>
    </location>
</feature>
<dbReference type="RefSeq" id="WP_068807071.1">
    <property type="nucleotide sequence ID" value="NZ_CP014671.1"/>
</dbReference>
<evidence type="ECO:0000256" key="8">
    <source>
        <dbReference type="PIRSR" id="PIRSR000005-1"/>
    </source>
</evidence>
<feature type="binding site" description="axial binding residue" evidence="9">
    <location>
        <position position="39"/>
    </location>
    <ligand>
        <name>heme c</name>
        <dbReference type="ChEBI" id="CHEBI:61717"/>
        <label>1</label>
    </ligand>
    <ligandPart>
        <name>Fe</name>
        <dbReference type="ChEBI" id="CHEBI:18248"/>
    </ligandPart>
</feature>
<feature type="binding site" description="axial binding residue" evidence="9">
    <location>
        <position position="178"/>
    </location>
    <ligand>
        <name>heme c</name>
        <dbReference type="ChEBI" id="CHEBI:61717"/>
        <label>2</label>
    </ligand>
    <ligandPart>
        <name>Fe</name>
        <dbReference type="ChEBI" id="CHEBI:18248"/>
    </ligandPart>
</feature>
<dbReference type="EMBL" id="CP014671">
    <property type="protein sequence ID" value="ANX05268.1"/>
    <property type="molecule type" value="Genomic_DNA"/>
</dbReference>
<evidence type="ECO:0000256" key="4">
    <source>
        <dbReference type="ARBA" id="ARBA00022723"/>
    </source>
</evidence>
<feature type="binding site" description="covalent" evidence="8">
    <location>
        <position position="35"/>
    </location>
    <ligand>
        <name>heme c</name>
        <dbReference type="ChEBI" id="CHEBI:61717"/>
        <label>1</label>
    </ligand>
</feature>
<keyword evidence="7 9" id="KW-0408">Iron</keyword>
<evidence type="ECO:0000256" key="3">
    <source>
        <dbReference type="ARBA" id="ARBA00022617"/>
    </source>
</evidence>
<dbReference type="SUPFAM" id="SSF46626">
    <property type="entry name" value="Cytochrome c"/>
    <property type="match status" value="2"/>
</dbReference>
<feature type="chain" id="PRO_5008533109" evidence="10">
    <location>
        <begin position="22"/>
        <end position="201"/>
    </location>
</feature>
<dbReference type="InterPro" id="IPR009056">
    <property type="entry name" value="Cyt_c-like_dom"/>
</dbReference>
<dbReference type="GO" id="GO:0009055">
    <property type="term" value="F:electron transfer activity"/>
    <property type="evidence" value="ECO:0007669"/>
    <property type="project" value="InterPro"/>
</dbReference>
<comment type="subcellular location">
    <subcellularLocation>
        <location evidence="1">Periplasm</location>
    </subcellularLocation>
</comment>
<dbReference type="STRING" id="1810504.PG2T_14485"/>
<dbReference type="PANTHER" id="PTHR33751">
    <property type="entry name" value="CBB3-TYPE CYTOCHROME C OXIDASE SUBUNIT FIXP"/>
    <property type="match status" value="1"/>
</dbReference>
<feature type="binding site" description="axial binding residue" evidence="9">
    <location>
        <position position="135"/>
    </location>
    <ligand>
        <name>heme c</name>
        <dbReference type="ChEBI" id="CHEBI:61717"/>
        <label>2</label>
    </ligand>
    <ligandPart>
        <name>Fe</name>
        <dbReference type="ChEBI" id="CHEBI:18248"/>
    </ligandPart>
</feature>
<keyword evidence="3 8" id="KW-0349">Heme</keyword>
<dbReference type="GO" id="GO:0005506">
    <property type="term" value="F:iron ion binding"/>
    <property type="evidence" value="ECO:0007669"/>
    <property type="project" value="InterPro"/>
</dbReference>
<keyword evidence="6" id="KW-0249">Electron transport</keyword>
<dbReference type="InterPro" id="IPR050597">
    <property type="entry name" value="Cytochrome_c_Oxidase_Subunit"/>
</dbReference>
<dbReference type="InParanoid" id="A0A1B1YX08"/>
<evidence type="ECO:0000313" key="13">
    <source>
        <dbReference type="Proteomes" id="UP000092952"/>
    </source>
</evidence>
<evidence type="ECO:0000256" key="2">
    <source>
        <dbReference type="ARBA" id="ARBA00022448"/>
    </source>
</evidence>
<keyword evidence="5" id="KW-0574">Periplasm</keyword>
<keyword evidence="10" id="KW-0732">Signal</keyword>
<dbReference type="KEGG" id="gbi:PG2T_14485"/>
<dbReference type="Proteomes" id="UP000092952">
    <property type="component" value="Chromosome"/>
</dbReference>
<keyword evidence="2" id="KW-0813">Transport</keyword>
<dbReference type="GO" id="GO:0042597">
    <property type="term" value="C:periplasmic space"/>
    <property type="evidence" value="ECO:0007669"/>
    <property type="project" value="UniProtKB-SubCell"/>
</dbReference>
<proteinExistence type="predicted"/>
<sequence length="201" mass="20805">MRGCKWIVVAAALTVAGGVQAAGDATAGQQKSAPCQACHSTDGNSPVGMYPNIAGQHAGYMTTQLKALRDGQRKDPVMSPMAANLSDQDIEDLAAFYASQTIKLGSVPEDVVAAGAQVYRAGNAKTGVPACMACHGPDGTGNDPAGWPALGGQHPEYITKQLGLYASGERSTDINNIMRDIAARMSKAEIDAVSQYVSGLH</sequence>
<dbReference type="OrthoDB" id="9773456at2"/>
<evidence type="ECO:0000256" key="9">
    <source>
        <dbReference type="PIRSR" id="PIRSR000005-2"/>
    </source>
</evidence>
<feature type="domain" description="Cytochrome c" evidence="11">
    <location>
        <begin position="110"/>
        <end position="201"/>
    </location>
</feature>
<dbReference type="GO" id="GO:0020037">
    <property type="term" value="F:heme binding"/>
    <property type="evidence" value="ECO:0007669"/>
    <property type="project" value="InterPro"/>
</dbReference>
<reference evidence="13" key="1">
    <citation type="submission" date="2016-03" db="EMBL/GenBank/DDBJ databases">
        <title>Complete genome sequence of Solimmundus cernigliae, representing a novel lineage of polycyclic aromatic hydrocarbon degraders within the Gammaproteobacteria.</title>
        <authorList>
            <person name="Singleton D.R."/>
            <person name="Dickey A.N."/>
            <person name="Scholl E.H."/>
            <person name="Wright F.A."/>
            <person name="Aitken M.D."/>
        </authorList>
    </citation>
    <scope>NUCLEOTIDE SEQUENCE [LARGE SCALE GENOMIC DNA]</scope>
    <source>
        <strain evidence="13">TR3.2</strain>
    </source>
</reference>
<dbReference type="InterPro" id="IPR036909">
    <property type="entry name" value="Cyt_c-like_dom_sf"/>
</dbReference>
<evidence type="ECO:0000313" key="12">
    <source>
        <dbReference type="EMBL" id="ANX05268.1"/>
    </source>
</evidence>
<organism evidence="12 13">
    <name type="scientific">Immundisolibacter cernigliae</name>
    <dbReference type="NCBI Taxonomy" id="1810504"/>
    <lineage>
        <taxon>Bacteria</taxon>
        <taxon>Pseudomonadati</taxon>
        <taxon>Pseudomonadota</taxon>
        <taxon>Gammaproteobacteria</taxon>
        <taxon>Immundisolibacterales</taxon>
        <taxon>Immundisolibacteraceae</taxon>
        <taxon>Immundisolibacter</taxon>
    </lineage>
</organism>
<evidence type="ECO:0000256" key="1">
    <source>
        <dbReference type="ARBA" id="ARBA00004418"/>
    </source>
</evidence>
<evidence type="ECO:0000256" key="10">
    <source>
        <dbReference type="SAM" id="SignalP"/>
    </source>
</evidence>
<dbReference type="PROSITE" id="PS51007">
    <property type="entry name" value="CYTC"/>
    <property type="match status" value="2"/>
</dbReference>
<keyword evidence="13" id="KW-1185">Reference proteome</keyword>
<protein>
    <submittedName>
        <fullName evidence="12">Cytochrome C</fullName>
    </submittedName>
</protein>
<feature type="domain" description="Cytochrome c" evidence="11">
    <location>
        <begin position="23"/>
        <end position="101"/>
    </location>
</feature>
<dbReference type="Pfam" id="PF00034">
    <property type="entry name" value="Cytochrom_C"/>
    <property type="match status" value="2"/>
</dbReference>
<dbReference type="AlphaFoldDB" id="A0A1B1YX08"/>
<feature type="binding site" description="axial binding residue" evidence="9">
    <location>
        <position position="78"/>
    </location>
    <ligand>
        <name>heme c</name>
        <dbReference type="ChEBI" id="CHEBI:61717"/>
        <label>1</label>
    </ligand>
    <ligandPart>
        <name>Fe</name>
        <dbReference type="ChEBI" id="CHEBI:18248"/>
    </ligandPart>
</feature>
<dbReference type="PANTHER" id="PTHR33751:SF9">
    <property type="entry name" value="CYTOCHROME C4"/>
    <property type="match status" value="1"/>
</dbReference>
<comment type="PTM">
    <text evidence="8">Binds 2 heme c groups covalently per subunit.</text>
</comment>
<keyword evidence="4 9" id="KW-0479">Metal-binding</keyword>
<feature type="binding site" description="covalent" evidence="8">
    <location>
        <position position="38"/>
    </location>
    <ligand>
        <name>heme c</name>
        <dbReference type="ChEBI" id="CHEBI:61717"/>
        <label>1</label>
    </ligand>
</feature>
<evidence type="ECO:0000256" key="7">
    <source>
        <dbReference type="ARBA" id="ARBA00023004"/>
    </source>
</evidence>
<evidence type="ECO:0000259" key="11">
    <source>
        <dbReference type="PROSITE" id="PS51007"/>
    </source>
</evidence>
<dbReference type="Gene3D" id="1.10.760.10">
    <property type="entry name" value="Cytochrome c-like domain"/>
    <property type="match status" value="2"/>
</dbReference>
<dbReference type="PIRSF" id="PIRSF000005">
    <property type="entry name" value="Cytochrome_c4"/>
    <property type="match status" value="1"/>
</dbReference>
<name>A0A1B1YX08_9GAMM</name>
<accession>A0A1B1YX08</accession>
<gene>
    <name evidence="12" type="ORF">PG2T_14485</name>
</gene>
<evidence type="ECO:0000256" key="5">
    <source>
        <dbReference type="ARBA" id="ARBA00022764"/>
    </source>
</evidence>
<dbReference type="InterPro" id="IPR024167">
    <property type="entry name" value="Cytochrome_c4-like"/>
</dbReference>
<evidence type="ECO:0000256" key="6">
    <source>
        <dbReference type="ARBA" id="ARBA00022982"/>
    </source>
</evidence>
<feature type="binding site" description="covalent" evidence="8">
    <location>
        <position position="134"/>
    </location>
    <ligand>
        <name>heme c</name>
        <dbReference type="ChEBI" id="CHEBI:61717"/>
        <label>2</label>
    </ligand>
</feature>
<feature type="binding site" description="covalent" evidence="8">
    <location>
        <position position="131"/>
    </location>
    <ligand>
        <name>heme c</name>
        <dbReference type="ChEBI" id="CHEBI:61717"/>
        <label>2</label>
    </ligand>
</feature>